<organism evidence="1 2">
    <name type="scientific">Hypsizygus marmoreus</name>
    <name type="common">White beech mushroom</name>
    <name type="synonym">Agaricus marmoreus</name>
    <dbReference type="NCBI Taxonomy" id="39966"/>
    <lineage>
        <taxon>Eukaryota</taxon>
        <taxon>Fungi</taxon>
        <taxon>Dikarya</taxon>
        <taxon>Basidiomycota</taxon>
        <taxon>Agaricomycotina</taxon>
        <taxon>Agaricomycetes</taxon>
        <taxon>Agaricomycetidae</taxon>
        <taxon>Agaricales</taxon>
        <taxon>Tricholomatineae</taxon>
        <taxon>Lyophyllaceae</taxon>
        <taxon>Hypsizygus</taxon>
    </lineage>
</organism>
<evidence type="ECO:0000313" key="1">
    <source>
        <dbReference type="EMBL" id="RDB22365.1"/>
    </source>
</evidence>
<evidence type="ECO:0000313" key="2">
    <source>
        <dbReference type="Proteomes" id="UP000076154"/>
    </source>
</evidence>
<dbReference type="EMBL" id="LUEZ02000051">
    <property type="protein sequence ID" value="RDB22365.1"/>
    <property type="molecule type" value="Genomic_DNA"/>
</dbReference>
<accession>A0A369JPQ1</accession>
<dbReference type="AlphaFoldDB" id="A0A369JPQ1"/>
<keyword evidence="2" id="KW-1185">Reference proteome</keyword>
<dbReference type="InParanoid" id="A0A369JPQ1"/>
<dbReference type="Proteomes" id="UP000076154">
    <property type="component" value="Unassembled WGS sequence"/>
</dbReference>
<comment type="caution">
    <text evidence="1">The sequence shown here is derived from an EMBL/GenBank/DDBJ whole genome shotgun (WGS) entry which is preliminary data.</text>
</comment>
<proteinExistence type="predicted"/>
<dbReference type="OrthoDB" id="4230923at2759"/>
<sequence>MELRLQGAAKLLSEELTEVVQEIGNGFKTAATQVNNMMVSLEKTTTSYRDVLTKNTPTQATAFVKNSTVDPRTQAREGIWLRQILLDFEGGPANPELHTMTNPGIITLTNNALQEIDCPEEYKIVGITKLRKGSLLFEANCTDAAKWISMDNKFMSTFDSSAILRRRQYPVIIHFAPTTFDPTSVFEIDQVEEDNNIERRQLSGTRWIKPIERRQNPDQKVAYLSAKFSMPEAVNTAIGHGLLVGETWLTVVKSMCKLIWRRDAAPVERPTRLKDAKAATTTASLLVRRAMLSGIRAAQPLWRSAHK</sequence>
<reference evidence="1" key="1">
    <citation type="submission" date="2018-04" db="EMBL/GenBank/DDBJ databases">
        <title>Whole genome sequencing of Hypsizygus marmoreus.</title>
        <authorList>
            <person name="Choi I.-G."/>
            <person name="Min B."/>
            <person name="Kim J.-G."/>
            <person name="Kim S."/>
            <person name="Oh Y.-L."/>
            <person name="Kong W.-S."/>
            <person name="Park H."/>
            <person name="Jeong J."/>
            <person name="Song E.-S."/>
        </authorList>
    </citation>
    <scope>NUCLEOTIDE SEQUENCE [LARGE SCALE GENOMIC DNA]</scope>
    <source>
        <strain evidence="1">51987-8</strain>
    </source>
</reference>
<protein>
    <submittedName>
        <fullName evidence="1">Uncharacterized protein</fullName>
    </submittedName>
</protein>
<name>A0A369JPQ1_HYPMA</name>
<dbReference type="STRING" id="39966.A0A369JPQ1"/>
<gene>
    <name evidence="1" type="ORF">Hypma_010540</name>
</gene>